<protein>
    <submittedName>
        <fullName evidence="1">Uncharacterized protein</fullName>
    </submittedName>
</protein>
<evidence type="ECO:0000313" key="1">
    <source>
        <dbReference type="EMBL" id="CAF0939613.1"/>
    </source>
</evidence>
<gene>
    <name evidence="2" type="ORF">JBS370_LOCUS2671</name>
    <name evidence="1" type="ORF">ZHD862_LOCUS9393</name>
</gene>
<dbReference type="InterPro" id="IPR041966">
    <property type="entry name" value="LOTUS-like"/>
</dbReference>
<comment type="caution">
    <text evidence="1">The sequence shown here is derived from an EMBL/GenBank/DDBJ whole genome shotgun (WGS) entry which is preliminary data.</text>
</comment>
<accession>A0A814C829</accession>
<dbReference type="Proteomes" id="UP000663864">
    <property type="component" value="Unassembled WGS sequence"/>
</dbReference>
<organism evidence="1 3">
    <name type="scientific">Rotaria sordida</name>
    <dbReference type="NCBI Taxonomy" id="392033"/>
    <lineage>
        <taxon>Eukaryota</taxon>
        <taxon>Metazoa</taxon>
        <taxon>Spiralia</taxon>
        <taxon>Gnathifera</taxon>
        <taxon>Rotifera</taxon>
        <taxon>Eurotatoria</taxon>
        <taxon>Bdelloidea</taxon>
        <taxon>Philodinida</taxon>
        <taxon>Philodinidae</taxon>
        <taxon>Rotaria</taxon>
    </lineage>
</organism>
<evidence type="ECO:0000313" key="3">
    <source>
        <dbReference type="Proteomes" id="UP000663864"/>
    </source>
</evidence>
<dbReference type="EMBL" id="CAJOBD010000107">
    <property type="protein sequence ID" value="CAF3578160.1"/>
    <property type="molecule type" value="Genomic_DNA"/>
</dbReference>
<dbReference type="EMBL" id="CAJNOT010000319">
    <property type="protein sequence ID" value="CAF0939613.1"/>
    <property type="molecule type" value="Genomic_DNA"/>
</dbReference>
<reference evidence="1" key="1">
    <citation type="submission" date="2021-02" db="EMBL/GenBank/DDBJ databases">
        <authorList>
            <person name="Nowell W R."/>
        </authorList>
    </citation>
    <scope>NUCLEOTIDE SEQUENCE</scope>
</reference>
<dbReference type="Gene3D" id="3.30.420.610">
    <property type="entry name" value="LOTUS domain-like"/>
    <property type="match status" value="1"/>
</dbReference>
<dbReference type="AlphaFoldDB" id="A0A814C829"/>
<sequence>MMDTSKDIDFDNNDQIRLLTNLRDDIRILLHSHPKGIWFRMLPKVYYMHFNRDIHLDLFAITNPYLFLDYISDIIKFDLPDNLNEEDFIIELNNDQKQILQTSMQYMDLKLRRDVLFKMLQNASFEKRGSLLREICVIDEHLKYINHEQEASPSPKIPVHEQVALRLQKIRSMIDFTLDYLLKTPNEISDNELIELYDNSDEFIHNLTPLAQRLSLSTK</sequence>
<proteinExistence type="predicted"/>
<evidence type="ECO:0000313" key="2">
    <source>
        <dbReference type="EMBL" id="CAF3578160.1"/>
    </source>
</evidence>
<name>A0A814C829_9BILA</name>
<dbReference type="Proteomes" id="UP000663836">
    <property type="component" value="Unassembled WGS sequence"/>
</dbReference>